<evidence type="ECO:0000313" key="3">
    <source>
        <dbReference type="Proteomes" id="UP000199002"/>
    </source>
</evidence>
<reference evidence="3" key="1">
    <citation type="submission" date="2016-10" db="EMBL/GenBank/DDBJ databases">
        <authorList>
            <person name="Varghese N."/>
            <person name="Submissions S."/>
        </authorList>
    </citation>
    <scope>NUCLEOTIDE SEQUENCE [LARGE SCALE GENOMIC DNA]</scope>
    <source>
        <strain evidence="3">DSM 25157</strain>
    </source>
</reference>
<dbReference type="SUPFAM" id="SSF52540">
    <property type="entry name" value="P-loop containing nucleoside triphosphate hydrolases"/>
    <property type="match status" value="1"/>
</dbReference>
<proteinExistence type="predicted"/>
<evidence type="ECO:0000313" key="2">
    <source>
        <dbReference type="EMBL" id="SDZ72946.1"/>
    </source>
</evidence>
<keyword evidence="3" id="KW-1185">Reference proteome</keyword>
<dbReference type="GO" id="GO:0004386">
    <property type="term" value="F:helicase activity"/>
    <property type="evidence" value="ECO:0007669"/>
    <property type="project" value="UniProtKB-KW"/>
</dbReference>
<dbReference type="Pfam" id="PF12705">
    <property type="entry name" value="PDDEXK_1"/>
    <property type="match status" value="1"/>
</dbReference>
<dbReference type="InterPro" id="IPR011604">
    <property type="entry name" value="PDDEXK-like_dom_sf"/>
</dbReference>
<dbReference type="InterPro" id="IPR038726">
    <property type="entry name" value="PDDEXK_AddAB-type"/>
</dbReference>
<dbReference type="InterPro" id="IPR027417">
    <property type="entry name" value="P-loop_NTPase"/>
</dbReference>
<dbReference type="AlphaFoldDB" id="A0A1H3VDS0"/>
<evidence type="ECO:0000259" key="1">
    <source>
        <dbReference type="Pfam" id="PF12705"/>
    </source>
</evidence>
<keyword evidence="2" id="KW-0067">ATP-binding</keyword>
<keyword evidence="2" id="KW-0547">Nucleotide-binding</keyword>
<protein>
    <submittedName>
        <fullName evidence="2">ATP-dependent helicase/nuclease subunit B</fullName>
    </submittedName>
</protein>
<dbReference type="Proteomes" id="UP000199002">
    <property type="component" value="Unassembled WGS sequence"/>
</dbReference>
<feature type="domain" description="PD-(D/E)XK endonuclease-like" evidence="1">
    <location>
        <begin position="603"/>
        <end position="854"/>
    </location>
</feature>
<dbReference type="STRING" id="592050.SAMN05421875_10151"/>
<keyword evidence="2" id="KW-0347">Helicase</keyword>
<keyword evidence="2" id="KW-0378">Hydrolase</keyword>
<dbReference type="EMBL" id="FNQJ01000001">
    <property type="protein sequence ID" value="SDZ72946.1"/>
    <property type="molecule type" value="Genomic_DNA"/>
</dbReference>
<organism evidence="2 3">
    <name type="scientific">Acidovorax soli</name>
    <dbReference type="NCBI Taxonomy" id="592050"/>
    <lineage>
        <taxon>Bacteria</taxon>
        <taxon>Pseudomonadati</taxon>
        <taxon>Pseudomonadota</taxon>
        <taxon>Betaproteobacteria</taxon>
        <taxon>Burkholderiales</taxon>
        <taxon>Comamonadaceae</taxon>
        <taxon>Acidovorax</taxon>
    </lineage>
</organism>
<gene>
    <name evidence="2" type="ORF">SAMN05421875_10151</name>
</gene>
<accession>A0A1H3VDS0</accession>
<dbReference type="Gene3D" id="3.90.320.10">
    <property type="match status" value="1"/>
</dbReference>
<sequence>MFTGVAGSCDAMTVIAKSDQCAALWQRVLAQVEAHMLGLQAHPARTVVLLPYAQLMPWAQRYWALHHADGFAPRFETTRNWARQLAAFVPQGDDLAGDVARDTLTARALLDRAGLAAQRDVLAVPLQEAAAQLAVAVAAMAPAQRETWGMQARSLMTEPDEGSTLRFEAVVARIAFEWVLASRHATDVLFEPGVRQSVDALVVLQGFQVEPLAQALQVHWGDKAAALALPPAAPDANARGRIALHAAQDAEDEAQRAAACVLAHLVAGRTPVALAANDRALTRRIGAHLASCGVAVRDENGWTLSTTRAAAQLMAALKACAWNASADEVLDWLKHAPAIEPAVLGALERALRKASVAAWAGAAGRNWADKPALAACVAQVQEWCEGLRAPRPLAQWLQSLRGLLVASGQWPRLEAEAAGARVLTALRLQAGQEAELEGWGSAGRRMALAEFTRWANEVLEAARYVPSQMGDAPVIVLPMPQLLARPFAALVLPGCDEKRLQPSPEPVGDWTPAQRQAWGLPTRESLETAQRAAWQHALQTPAVDVLWRTGDEGGEPLLASALVLALHLEGAATQGADDRSQRTVAAHPTARPLPDGRALPVLRLSSTAYSDLRHCPYRFFALRQLGLQEADELAAEVDKRDFGNWLHAVLQHFHEGLLAEPTDDAATRIARMDGAAQAVTLQQGLGEGDFLPFAAGWPQVRDGYLRWLAQHEQAGGHFRQAEVQASQPLGALQLVGTIDRIDAVSSTGEPAPLVIDYKTENDTATRQRIKAGAEDTQLAFYAALLSHDTLRAAYVNVGERGETQMHEQDEVVHLRDLLVEGIQHDFARIAAGAPMRALGEGSVCDYCAARGLCRKDFWK</sequence>
<name>A0A1H3VDS0_9BURK</name>